<evidence type="ECO:0000256" key="2">
    <source>
        <dbReference type="ARBA" id="ARBA00022741"/>
    </source>
</evidence>
<dbReference type="Pfam" id="PF00004">
    <property type="entry name" value="AAA"/>
    <property type="match status" value="1"/>
</dbReference>
<feature type="non-terminal residue" evidence="7">
    <location>
        <position position="448"/>
    </location>
</feature>
<accession>A0A367K8X0</accession>
<dbReference type="Proteomes" id="UP000253551">
    <property type="component" value="Unassembled WGS sequence"/>
</dbReference>
<evidence type="ECO:0000256" key="4">
    <source>
        <dbReference type="RuleBase" id="RU003651"/>
    </source>
</evidence>
<dbReference type="Pfam" id="PF17862">
    <property type="entry name" value="AAA_lid_3"/>
    <property type="match status" value="1"/>
</dbReference>
<feature type="region of interest" description="Disordered" evidence="5">
    <location>
        <begin position="148"/>
        <end position="211"/>
    </location>
</feature>
<keyword evidence="2 4" id="KW-0547">Nucleotide-binding</keyword>
<dbReference type="InterPro" id="IPR041569">
    <property type="entry name" value="AAA_lid_3"/>
</dbReference>
<dbReference type="GO" id="GO:0005524">
    <property type="term" value="F:ATP binding"/>
    <property type="evidence" value="ECO:0007669"/>
    <property type="project" value="UniProtKB-KW"/>
</dbReference>
<dbReference type="PANTHER" id="PTHR48470:SF1">
    <property type="entry name" value="CELL DIVISION CONTROL PROTEIN 48 C ISOFORM 1"/>
    <property type="match status" value="1"/>
</dbReference>
<dbReference type="CDD" id="cd19518">
    <property type="entry name" value="RecA-like_NVL_r1-like"/>
    <property type="match status" value="1"/>
</dbReference>
<sequence length="448" mass="49860">MNKSRGTNSGRLTRALENKVSNCIDLYKSEGHKDMSVFILSDYCLKVDSSLRRMKKRQLDTIIEKVLNEINTKESKDDQQTEHIPDEEAEYALVSEKQEQPFEKRKQIAWLTEYLPPVLPIISTKKPAQDDNAMNKSVTNLWNVHKSTPASVASDPVPALEESASNQPETTVEEESNEKKSKKRSKSSKESGSSKRHKTSSESRDAPFIPTAKLSDLGGIDQCIEEIMELIAMPLAHPEVYLHTGVQPPRGVLLHGPPGCGKTRLAHAIAGELEVPFFNISAPSIVSGMSGESEKKIREVFEEARDNAPCLLFIDEIDAITPKRETAQREMERRIVAQLLTCMDDLSWEKCNNKPVMIIGATNRPDSLDTALRRAGRFDREISMGVPDEKSREKILKVLSSKLRLSGDIEFADLAKATPGYVGADLQALITTAGVIAVKRIFKHLRSA</sequence>
<reference evidence="7 8" key="1">
    <citation type="journal article" date="2018" name="G3 (Bethesda)">
        <title>Phylogenetic and Phylogenomic Definition of Rhizopus Species.</title>
        <authorList>
            <person name="Gryganskyi A.P."/>
            <person name="Golan J."/>
            <person name="Dolatabadi S."/>
            <person name="Mondo S."/>
            <person name="Robb S."/>
            <person name="Idnurm A."/>
            <person name="Muszewska A."/>
            <person name="Steczkiewicz K."/>
            <person name="Masonjones S."/>
            <person name="Liao H.L."/>
            <person name="Gajdeczka M.T."/>
            <person name="Anike F."/>
            <person name="Vuek A."/>
            <person name="Anishchenko I.M."/>
            <person name="Voigt K."/>
            <person name="de Hoog G.S."/>
            <person name="Smith M.E."/>
            <person name="Heitman J."/>
            <person name="Vilgalys R."/>
            <person name="Stajich J.E."/>
        </authorList>
    </citation>
    <scope>NUCLEOTIDE SEQUENCE [LARGE SCALE GENOMIC DNA]</scope>
    <source>
        <strain evidence="7 8">LSU 92-RS-03</strain>
    </source>
</reference>
<evidence type="ECO:0000256" key="3">
    <source>
        <dbReference type="ARBA" id="ARBA00022840"/>
    </source>
</evidence>
<dbReference type="PANTHER" id="PTHR48470">
    <property type="entry name" value="CELL DIVISION CONTROL PROTEIN 48 C ISOFORM 1"/>
    <property type="match status" value="1"/>
</dbReference>
<name>A0A367K8X0_RHIST</name>
<dbReference type="AlphaFoldDB" id="A0A367K8X0"/>
<dbReference type="PROSITE" id="PS00674">
    <property type="entry name" value="AAA"/>
    <property type="match status" value="1"/>
</dbReference>
<dbReference type="InterPro" id="IPR027417">
    <property type="entry name" value="P-loop_NTPase"/>
</dbReference>
<dbReference type="EMBL" id="PJQM01002045">
    <property type="protein sequence ID" value="RCH98617.1"/>
    <property type="molecule type" value="Genomic_DNA"/>
</dbReference>
<keyword evidence="8" id="KW-1185">Reference proteome</keyword>
<comment type="similarity">
    <text evidence="1 4">Belongs to the AAA ATPase family.</text>
</comment>
<evidence type="ECO:0000256" key="1">
    <source>
        <dbReference type="ARBA" id="ARBA00006914"/>
    </source>
</evidence>
<dbReference type="InterPro" id="IPR003959">
    <property type="entry name" value="ATPase_AAA_core"/>
</dbReference>
<dbReference type="InterPro" id="IPR003593">
    <property type="entry name" value="AAA+_ATPase"/>
</dbReference>
<comment type="caution">
    <text evidence="7">The sequence shown here is derived from an EMBL/GenBank/DDBJ whole genome shotgun (WGS) entry which is preliminary data.</text>
</comment>
<gene>
    <name evidence="7" type="ORF">CU098_010612</name>
</gene>
<proteinExistence type="inferred from homology"/>
<evidence type="ECO:0000256" key="5">
    <source>
        <dbReference type="SAM" id="MobiDB-lite"/>
    </source>
</evidence>
<dbReference type="OrthoDB" id="27435at2759"/>
<organism evidence="7 8">
    <name type="scientific">Rhizopus stolonifer</name>
    <name type="common">Rhizopus nigricans</name>
    <dbReference type="NCBI Taxonomy" id="4846"/>
    <lineage>
        <taxon>Eukaryota</taxon>
        <taxon>Fungi</taxon>
        <taxon>Fungi incertae sedis</taxon>
        <taxon>Mucoromycota</taxon>
        <taxon>Mucoromycotina</taxon>
        <taxon>Mucoromycetes</taxon>
        <taxon>Mucorales</taxon>
        <taxon>Mucorineae</taxon>
        <taxon>Rhizopodaceae</taxon>
        <taxon>Rhizopus</taxon>
    </lineage>
</organism>
<dbReference type="InterPro" id="IPR003960">
    <property type="entry name" value="ATPase_AAA_CS"/>
</dbReference>
<keyword evidence="3 4" id="KW-0067">ATP-binding</keyword>
<dbReference type="FunFam" id="3.40.50.300:FF:000365">
    <property type="entry name" value="Ribosome biogenesis ATPase RIX7"/>
    <property type="match status" value="1"/>
</dbReference>
<dbReference type="SMART" id="SM00382">
    <property type="entry name" value="AAA"/>
    <property type="match status" value="1"/>
</dbReference>
<feature type="domain" description="AAA+ ATPase" evidence="6">
    <location>
        <begin position="248"/>
        <end position="388"/>
    </location>
</feature>
<evidence type="ECO:0000313" key="7">
    <source>
        <dbReference type="EMBL" id="RCH98617.1"/>
    </source>
</evidence>
<feature type="compositionally biased region" description="Basic and acidic residues" evidence="5">
    <location>
        <begin position="187"/>
        <end position="205"/>
    </location>
</feature>
<dbReference type="Gene3D" id="3.40.50.300">
    <property type="entry name" value="P-loop containing nucleotide triphosphate hydrolases"/>
    <property type="match status" value="1"/>
</dbReference>
<evidence type="ECO:0000313" key="8">
    <source>
        <dbReference type="Proteomes" id="UP000253551"/>
    </source>
</evidence>
<protein>
    <recommendedName>
        <fullName evidence="6">AAA+ ATPase domain-containing protein</fullName>
    </recommendedName>
</protein>
<evidence type="ECO:0000259" key="6">
    <source>
        <dbReference type="SMART" id="SM00382"/>
    </source>
</evidence>
<dbReference type="STRING" id="4846.A0A367K8X0"/>
<dbReference type="InterPro" id="IPR055278">
    <property type="entry name" value="CDC48c"/>
</dbReference>
<dbReference type="GO" id="GO:0016887">
    <property type="term" value="F:ATP hydrolysis activity"/>
    <property type="evidence" value="ECO:0007669"/>
    <property type="project" value="InterPro"/>
</dbReference>
<dbReference type="Gene3D" id="1.10.8.60">
    <property type="match status" value="1"/>
</dbReference>
<dbReference type="SUPFAM" id="SSF52540">
    <property type="entry name" value="P-loop containing nucleoside triphosphate hydrolases"/>
    <property type="match status" value="1"/>
</dbReference>